<dbReference type="SUPFAM" id="SSF51735">
    <property type="entry name" value="NAD(P)-binding Rossmann-fold domains"/>
    <property type="match status" value="1"/>
</dbReference>
<sequence length="233" mass="24279">MSGPIPATWALEGLSESPAEEVRDLGNRVTNIEPGPYATGWLEIGSRRSAPVAAYDRFRADTDAFEVGDPAATVPALFAVVDADEPPLRVFSGTSFEPVRAEHMARIAEWGAPAGRGALGVRAGRCSSLTVQTRTAGPAMRDRGNPLFRALTRRARWSAGATGASGACWSVSRGGAPTRAERQPVVEAIDGSHRVMAGTANRIAVVTMSIAMNGVTPRKASSARSPGAAPATT</sequence>
<dbReference type="EMBL" id="FRAP01000005">
    <property type="protein sequence ID" value="SHK38307.1"/>
    <property type="molecule type" value="Genomic_DNA"/>
</dbReference>
<proteinExistence type="inferred from homology"/>
<reference evidence="3 4" key="1">
    <citation type="submission" date="2016-11" db="EMBL/GenBank/DDBJ databases">
        <authorList>
            <person name="Jaros S."/>
            <person name="Januszkiewicz K."/>
            <person name="Wedrychowicz H."/>
        </authorList>
    </citation>
    <scope>NUCLEOTIDE SEQUENCE [LARGE SCALE GENOMIC DNA]</scope>
    <source>
        <strain evidence="3 4">DSM 43832</strain>
    </source>
</reference>
<dbReference type="InterPro" id="IPR036291">
    <property type="entry name" value="NAD(P)-bd_dom_sf"/>
</dbReference>
<dbReference type="AlphaFoldDB" id="A0A1M6S160"/>
<evidence type="ECO:0000256" key="2">
    <source>
        <dbReference type="ARBA" id="ARBA00023002"/>
    </source>
</evidence>
<protein>
    <submittedName>
        <fullName evidence="3">Uncharacterized protein</fullName>
    </submittedName>
</protein>
<dbReference type="Gene3D" id="3.40.50.720">
    <property type="entry name" value="NAD(P)-binding Rossmann-like Domain"/>
    <property type="match status" value="1"/>
</dbReference>
<name>A0A1M6S160_PSETH</name>
<dbReference type="GO" id="GO:0016491">
    <property type="term" value="F:oxidoreductase activity"/>
    <property type="evidence" value="ECO:0007669"/>
    <property type="project" value="UniProtKB-KW"/>
</dbReference>
<evidence type="ECO:0000313" key="3">
    <source>
        <dbReference type="EMBL" id="SHK38307.1"/>
    </source>
</evidence>
<organism evidence="3 4">
    <name type="scientific">Pseudonocardia thermophila</name>
    <dbReference type="NCBI Taxonomy" id="1848"/>
    <lineage>
        <taxon>Bacteria</taxon>
        <taxon>Bacillati</taxon>
        <taxon>Actinomycetota</taxon>
        <taxon>Actinomycetes</taxon>
        <taxon>Pseudonocardiales</taxon>
        <taxon>Pseudonocardiaceae</taxon>
        <taxon>Pseudonocardia</taxon>
    </lineage>
</organism>
<evidence type="ECO:0000313" key="4">
    <source>
        <dbReference type="Proteomes" id="UP000184363"/>
    </source>
</evidence>
<dbReference type="InterPro" id="IPR051911">
    <property type="entry name" value="SDR_oxidoreductase"/>
</dbReference>
<gene>
    <name evidence="3" type="ORF">SAMN05443637_105259</name>
</gene>
<accession>A0A1M6S160</accession>
<dbReference type="STRING" id="1848.SAMN05443637_105259"/>
<keyword evidence="2" id="KW-0560">Oxidoreductase</keyword>
<dbReference type="PANTHER" id="PTHR43976">
    <property type="entry name" value="SHORT CHAIN DEHYDROGENASE"/>
    <property type="match status" value="1"/>
</dbReference>
<evidence type="ECO:0000256" key="1">
    <source>
        <dbReference type="ARBA" id="ARBA00006484"/>
    </source>
</evidence>
<dbReference type="PANTHER" id="PTHR43976:SF16">
    <property type="entry name" value="SHORT-CHAIN DEHYDROGENASE_REDUCTASE FAMILY PROTEIN"/>
    <property type="match status" value="1"/>
</dbReference>
<comment type="similarity">
    <text evidence="1">Belongs to the short-chain dehydrogenases/reductases (SDR) family.</text>
</comment>
<dbReference type="Proteomes" id="UP000184363">
    <property type="component" value="Unassembled WGS sequence"/>
</dbReference>
<keyword evidence="4" id="KW-1185">Reference proteome</keyword>